<dbReference type="FunFam" id="1.10.10.60:FF:000030">
    <property type="entry name" value="DNA-binding transcriptional regulator SoxS"/>
    <property type="match status" value="1"/>
</dbReference>
<dbReference type="InParanoid" id="A0A6G9IAC5"/>
<dbReference type="Proteomes" id="UP000501168">
    <property type="component" value="Chromosome"/>
</dbReference>
<dbReference type="SUPFAM" id="SSF46689">
    <property type="entry name" value="Homeodomain-like"/>
    <property type="match status" value="2"/>
</dbReference>
<protein>
    <submittedName>
        <fullName evidence="5">MDR efflux pump AcrAB transcriptional activator RobA</fullName>
    </submittedName>
</protein>
<dbReference type="Gene3D" id="3.20.80.10">
    <property type="entry name" value="Regulatory factor, effector binding domain"/>
    <property type="match status" value="1"/>
</dbReference>
<dbReference type="FunCoup" id="A0A6G9IAC5">
    <property type="interactions" value="81"/>
</dbReference>
<dbReference type="Pfam" id="PF06445">
    <property type="entry name" value="GyrI-like"/>
    <property type="match status" value="1"/>
</dbReference>
<dbReference type="InterPro" id="IPR050959">
    <property type="entry name" value="MarA-like"/>
</dbReference>
<dbReference type="NCBIfam" id="NF012228">
    <property type="entry name" value="RobA_TF"/>
    <property type="match status" value="1"/>
</dbReference>
<feature type="domain" description="HTH araC/xylS-type" evidence="4">
    <location>
        <begin position="8"/>
        <end position="106"/>
    </location>
</feature>
<evidence type="ECO:0000256" key="3">
    <source>
        <dbReference type="ARBA" id="ARBA00023163"/>
    </source>
</evidence>
<sequence>MNQQNIISDLIKWIEKSLEQPLSIDNVAKKSGYSKWHLQRMFKEVTGQILGTYIRHRRLTHAALALHLTSKPILDIAMQYRFDSQQTFTRSFKKQFKLTPASYRRAEFWDPSGLTPPIDLNKTPLMLPEPQFVTLPDKTFWGVAYKNTCSLNDLLREKLLLRREFFKNYLDKYEKVNFELPAKLYAFSCPQQNKDSLDEQEIIYTIALDEKKDLENITEYHHSEGLYVCFRFNGRPEDFSNFISQIYLAALPALRIKRRNGSDIEVHYNRYQYQIKDLQKEPPKVIECDYYIPVITQHELEELQPKKS</sequence>
<dbReference type="Gene3D" id="1.10.10.60">
    <property type="entry name" value="Homeodomain-like"/>
    <property type="match status" value="2"/>
</dbReference>
<dbReference type="InterPro" id="IPR020449">
    <property type="entry name" value="Tscrpt_reg_AraC-type_HTH"/>
</dbReference>
<organism evidence="5 6">
    <name type="scientific">Zophobihabitans entericus</name>
    <dbReference type="NCBI Taxonomy" id="1635327"/>
    <lineage>
        <taxon>Bacteria</taxon>
        <taxon>Pseudomonadati</taxon>
        <taxon>Pseudomonadota</taxon>
        <taxon>Gammaproteobacteria</taxon>
        <taxon>Orbales</taxon>
        <taxon>Orbaceae</taxon>
        <taxon>Zophobihabitans</taxon>
    </lineage>
</organism>
<accession>A0A6G9IAC5</accession>
<dbReference type="RefSeq" id="WP_166914687.1">
    <property type="nucleotide sequence ID" value="NZ_CP050253.1"/>
</dbReference>
<dbReference type="Pfam" id="PF12833">
    <property type="entry name" value="HTH_18"/>
    <property type="match status" value="1"/>
</dbReference>
<gene>
    <name evidence="5" type="primary">robA</name>
    <name evidence="5" type="ORF">IPMB12_02640</name>
</gene>
<reference evidence="5 6" key="1">
    <citation type="submission" date="2020-03" db="EMBL/GenBank/DDBJ databases">
        <title>Complete genome sequence of Orbus sp. IPMB12 (BCRC 80908).</title>
        <authorList>
            <person name="Lo W.-S."/>
            <person name="Chang T.-H."/>
            <person name="Kuo C.-H."/>
        </authorList>
    </citation>
    <scope>NUCLEOTIDE SEQUENCE [LARGE SCALE GENOMIC DNA]</scope>
    <source>
        <strain evidence="5 6">IPMB12</strain>
    </source>
</reference>
<dbReference type="PANTHER" id="PTHR47504:SF5">
    <property type="entry name" value="RIGHT ORIGIN-BINDING PROTEIN"/>
    <property type="match status" value="1"/>
</dbReference>
<dbReference type="GO" id="GO:0003700">
    <property type="term" value="F:DNA-binding transcription factor activity"/>
    <property type="evidence" value="ECO:0007669"/>
    <property type="project" value="InterPro"/>
</dbReference>
<evidence type="ECO:0000313" key="6">
    <source>
        <dbReference type="Proteomes" id="UP000501168"/>
    </source>
</evidence>
<dbReference type="InterPro" id="IPR010499">
    <property type="entry name" value="AraC_E-bd"/>
</dbReference>
<dbReference type="SMART" id="SM00871">
    <property type="entry name" value="AraC_E_bind"/>
    <property type="match status" value="1"/>
</dbReference>
<keyword evidence="3" id="KW-0804">Transcription</keyword>
<dbReference type="InterPro" id="IPR029442">
    <property type="entry name" value="GyrI-like"/>
</dbReference>
<evidence type="ECO:0000259" key="4">
    <source>
        <dbReference type="PROSITE" id="PS01124"/>
    </source>
</evidence>
<evidence type="ECO:0000256" key="2">
    <source>
        <dbReference type="ARBA" id="ARBA00023125"/>
    </source>
</evidence>
<evidence type="ECO:0000256" key="1">
    <source>
        <dbReference type="ARBA" id="ARBA00023015"/>
    </source>
</evidence>
<dbReference type="KEGG" id="orb:IPMB12_02640"/>
<dbReference type="EMBL" id="CP050253">
    <property type="protein sequence ID" value="QIQ20674.1"/>
    <property type="molecule type" value="Genomic_DNA"/>
</dbReference>
<dbReference type="InterPro" id="IPR058147">
    <property type="entry name" value="Rob"/>
</dbReference>
<keyword evidence="6" id="KW-1185">Reference proteome</keyword>
<dbReference type="PROSITE" id="PS01124">
    <property type="entry name" value="HTH_ARAC_FAMILY_2"/>
    <property type="match status" value="1"/>
</dbReference>
<dbReference type="GO" id="GO:0043565">
    <property type="term" value="F:sequence-specific DNA binding"/>
    <property type="evidence" value="ECO:0007669"/>
    <property type="project" value="InterPro"/>
</dbReference>
<evidence type="ECO:0000313" key="5">
    <source>
        <dbReference type="EMBL" id="QIQ20674.1"/>
    </source>
</evidence>
<dbReference type="InterPro" id="IPR018062">
    <property type="entry name" value="HTH_AraC-typ_CS"/>
</dbReference>
<keyword evidence="1" id="KW-0805">Transcription regulation</keyword>
<dbReference type="InterPro" id="IPR009057">
    <property type="entry name" value="Homeodomain-like_sf"/>
</dbReference>
<name>A0A6G9IAC5_9GAMM</name>
<proteinExistence type="predicted"/>
<dbReference type="PRINTS" id="PR00032">
    <property type="entry name" value="HTHARAC"/>
</dbReference>
<dbReference type="PROSITE" id="PS00041">
    <property type="entry name" value="HTH_ARAC_FAMILY_1"/>
    <property type="match status" value="1"/>
</dbReference>
<dbReference type="SMART" id="SM00342">
    <property type="entry name" value="HTH_ARAC"/>
    <property type="match status" value="1"/>
</dbReference>
<dbReference type="AlphaFoldDB" id="A0A6G9IAC5"/>
<dbReference type="SUPFAM" id="SSF55136">
    <property type="entry name" value="Probable bacterial effector-binding domain"/>
    <property type="match status" value="1"/>
</dbReference>
<dbReference type="InterPro" id="IPR011256">
    <property type="entry name" value="Reg_factor_effector_dom_sf"/>
</dbReference>
<dbReference type="PANTHER" id="PTHR47504">
    <property type="entry name" value="RIGHT ORIGIN-BINDING PROTEIN"/>
    <property type="match status" value="1"/>
</dbReference>
<dbReference type="InterPro" id="IPR018060">
    <property type="entry name" value="HTH_AraC"/>
</dbReference>
<keyword evidence="2" id="KW-0238">DNA-binding</keyword>